<evidence type="ECO:0000313" key="1">
    <source>
        <dbReference type="EMBL" id="CAG8948743.1"/>
    </source>
</evidence>
<dbReference type="Proteomes" id="UP000696280">
    <property type="component" value="Unassembled WGS sequence"/>
</dbReference>
<gene>
    <name evidence="1" type="ORF">HYFRA_00001864</name>
</gene>
<sequence length="144" mass="16485">MRGRWASLLGGASFMFLLQYLDVGLVGKWNWRDRGPASKKNIIKNGKSKNERVCSKPRWGWSTMFALRHVNTKYEARNTPPFKDSAPTWIPSKSAFLVRETLMAVMCYLLLDLMAQRPPPVNAREIFNKALIPLFSRFPVLIVG</sequence>
<keyword evidence="2" id="KW-1185">Reference proteome</keyword>
<dbReference type="OrthoDB" id="3547030at2759"/>
<organism evidence="1 2">
    <name type="scientific">Hymenoscyphus fraxineus</name>
    <dbReference type="NCBI Taxonomy" id="746836"/>
    <lineage>
        <taxon>Eukaryota</taxon>
        <taxon>Fungi</taxon>
        <taxon>Dikarya</taxon>
        <taxon>Ascomycota</taxon>
        <taxon>Pezizomycotina</taxon>
        <taxon>Leotiomycetes</taxon>
        <taxon>Helotiales</taxon>
        <taxon>Helotiaceae</taxon>
        <taxon>Hymenoscyphus</taxon>
    </lineage>
</organism>
<name>A0A9N9PMJ1_9HELO</name>
<proteinExistence type="predicted"/>
<dbReference type="AlphaFoldDB" id="A0A9N9PMJ1"/>
<evidence type="ECO:0000313" key="2">
    <source>
        <dbReference type="Proteomes" id="UP000696280"/>
    </source>
</evidence>
<protein>
    <submittedName>
        <fullName evidence="1">Uncharacterized protein</fullName>
    </submittedName>
</protein>
<dbReference type="EMBL" id="CAJVRL010000001">
    <property type="protein sequence ID" value="CAG8948743.1"/>
    <property type="molecule type" value="Genomic_DNA"/>
</dbReference>
<accession>A0A9N9PMJ1</accession>
<comment type="caution">
    <text evidence="1">The sequence shown here is derived from an EMBL/GenBank/DDBJ whole genome shotgun (WGS) entry which is preliminary data.</text>
</comment>
<reference evidence="1" key="1">
    <citation type="submission" date="2021-07" db="EMBL/GenBank/DDBJ databases">
        <authorList>
            <person name="Durling M."/>
        </authorList>
    </citation>
    <scope>NUCLEOTIDE SEQUENCE</scope>
</reference>